<evidence type="ECO:0000256" key="5">
    <source>
        <dbReference type="ARBA" id="ARBA00022917"/>
    </source>
</evidence>
<evidence type="ECO:0000259" key="10">
    <source>
        <dbReference type="PROSITE" id="PS50862"/>
    </source>
</evidence>
<feature type="binding site" evidence="9">
    <location>
        <begin position="277"/>
        <end position="279"/>
    </location>
    <ligand>
        <name>ATP</name>
        <dbReference type="ChEBI" id="CHEBI:30616"/>
    </ligand>
</feature>
<dbReference type="GO" id="GO:0005524">
    <property type="term" value="F:ATP binding"/>
    <property type="evidence" value="ECO:0007669"/>
    <property type="project" value="UniProtKB-KW"/>
</dbReference>
<dbReference type="InterPro" id="IPR002314">
    <property type="entry name" value="aa-tRNA-synt_IIb"/>
</dbReference>
<keyword evidence="3" id="KW-0547">Nucleotide-binding</keyword>
<dbReference type="PANTHER" id="PTHR11778">
    <property type="entry name" value="SERYL-TRNA SYNTHETASE"/>
    <property type="match status" value="1"/>
</dbReference>
<dbReference type="Proteomes" id="UP000230683">
    <property type="component" value="Unassembled WGS sequence"/>
</dbReference>
<gene>
    <name evidence="11" type="ORF">CO178_01550</name>
</gene>
<dbReference type="EC" id="6.1.1.11" evidence="1 7"/>
<dbReference type="InterPro" id="IPR015866">
    <property type="entry name" value="Ser-tRNA-synth_1_N"/>
</dbReference>
<feature type="domain" description="Aminoacyl-transfer RNA synthetases class-II family profile" evidence="10">
    <location>
        <begin position="139"/>
        <end position="431"/>
    </location>
</feature>
<evidence type="ECO:0000256" key="6">
    <source>
        <dbReference type="ARBA" id="ARBA00023146"/>
    </source>
</evidence>
<dbReference type="Pfam" id="PF02403">
    <property type="entry name" value="Seryl_tRNA_N"/>
    <property type="match status" value="1"/>
</dbReference>
<dbReference type="GO" id="GO:0006434">
    <property type="term" value="P:seryl-tRNA aminoacylation"/>
    <property type="evidence" value="ECO:0007669"/>
    <property type="project" value="UniProtKB-UniRule"/>
</dbReference>
<feature type="binding site" evidence="8">
    <location>
        <position position="277"/>
    </location>
    <ligand>
        <name>L-serine</name>
        <dbReference type="ChEBI" id="CHEBI:33384"/>
    </ligand>
</feature>
<dbReference type="EMBL" id="PFWY01000072">
    <property type="protein sequence ID" value="PJA40775.1"/>
    <property type="molecule type" value="Genomic_DNA"/>
</dbReference>
<accession>A0A2M7X3L7</accession>
<organism evidence="11 12">
    <name type="scientific">candidate division WWE3 bacterium CG_4_9_14_3_um_filter_34_6</name>
    <dbReference type="NCBI Taxonomy" id="1975079"/>
    <lineage>
        <taxon>Bacteria</taxon>
        <taxon>Katanobacteria</taxon>
    </lineage>
</organism>
<feature type="binding site" evidence="9">
    <location>
        <begin position="293"/>
        <end position="296"/>
    </location>
    <ligand>
        <name>ATP</name>
        <dbReference type="ChEBI" id="CHEBI:30616"/>
    </ligand>
</feature>
<evidence type="ECO:0000256" key="9">
    <source>
        <dbReference type="PIRSR" id="PIRSR001529-2"/>
    </source>
</evidence>
<evidence type="ECO:0000313" key="12">
    <source>
        <dbReference type="Proteomes" id="UP000230683"/>
    </source>
</evidence>
<dbReference type="AlphaFoldDB" id="A0A2M7X3L7"/>
<dbReference type="Pfam" id="PF00587">
    <property type="entry name" value="tRNA-synt_2b"/>
    <property type="match status" value="1"/>
</dbReference>
<keyword evidence="4 9" id="KW-0067">ATP-binding</keyword>
<proteinExistence type="predicted"/>
<evidence type="ECO:0000256" key="4">
    <source>
        <dbReference type="ARBA" id="ARBA00022840"/>
    </source>
</evidence>
<dbReference type="Gene3D" id="1.10.287.40">
    <property type="entry name" value="Serine-tRNA synthetase, tRNA binding domain"/>
    <property type="match status" value="1"/>
</dbReference>
<sequence length="447" mass="51087">MLDIKFIRENADLVKKAVVEKKLGVDIDELLKLDKILVEKTQKLESLRAKRNVINGQIKKPADSEERNKLIEENTKLKPEVKLLEDELVDIEKDFDNLMSQVPTVPSKDVPFGNSEKDNVEIERFGVMSLDKFDFEPKDYMTLAKDLDLIDFDRGAKVSGYRGYYIKNELVLIQMGLMMHALTKLIAKGFMPMIPPTIIKEFALYGSGYFSGREYNSDTDEIYRLASRDKDEDGTIQKEDKFLIGTAEPALLAYYSGEVLDIKALPMKLCGFSQCYRSEIGSYGRDTKGIYRVHEFMKVEQVAIMPANIELSNQIHEEFIQISKELHQDIGIPYRQIIICTGDLGAGKYKQYDMETWVPSLVDSERGGFAETGSASNFLDWQSRRLNVKYKDENGDKKYVYMLNNTAIPSPRFLISILENYQQKDGSVVVPDVLRKYTGCDVILKKS</sequence>
<evidence type="ECO:0000256" key="2">
    <source>
        <dbReference type="ARBA" id="ARBA00022598"/>
    </source>
</evidence>
<dbReference type="GO" id="GO:0005737">
    <property type="term" value="C:cytoplasm"/>
    <property type="evidence" value="ECO:0007669"/>
    <property type="project" value="UniProtKB-UniRule"/>
</dbReference>
<feature type="binding site" evidence="8">
    <location>
        <position position="300"/>
    </location>
    <ligand>
        <name>L-serine</name>
        <dbReference type="ChEBI" id="CHEBI:33384"/>
    </ligand>
</feature>
<dbReference type="InterPro" id="IPR006195">
    <property type="entry name" value="aa-tRNA-synth_II"/>
</dbReference>
<dbReference type="SUPFAM" id="SSF55681">
    <property type="entry name" value="Class II aaRS and biotin synthetases"/>
    <property type="match status" value="1"/>
</dbReference>
<dbReference type="GO" id="GO:0004828">
    <property type="term" value="F:serine-tRNA ligase activity"/>
    <property type="evidence" value="ECO:0007669"/>
    <property type="project" value="UniProtKB-UniRule"/>
</dbReference>
<feature type="site" description="Important for serine binding" evidence="8">
    <location>
        <position position="406"/>
    </location>
</feature>
<dbReference type="PRINTS" id="PR00981">
    <property type="entry name" value="TRNASYNTHSER"/>
</dbReference>
<dbReference type="PIRSF" id="PIRSF001529">
    <property type="entry name" value="Ser-tRNA-synth_IIa"/>
    <property type="match status" value="1"/>
</dbReference>
<protein>
    <recommendedName>
        <fullName evidence="1 7">Serine--tRNA ligase</fullName>
        <ecNumber evidence="1 7">6.1.1.11</ecNumber>
    </recommendedName>
</protein>
<evidence type="ECO:0000256" key="7">
    <source>
        <dbReference type="NCBIfam" id="TIGR00414"/>
    </source>
</evidence>
<evidence type="ECO:0000313" key="11">
    <source>
        <dbReference type="EMBL" id="PJA40775.1"/>
    </source>
</evidence>
<feature type="binding site" evidence="8">
    <location>
        <position position="246"/>
    </location>
    <ligand>
        <name>L-serine</name>
        <dbReference type="ChEBI" id="CHEBI:33384"/>
    </ligand>
</feature>
<keyword evidence="6" id="KW-0030">Aminoacyl-tRNA synthetase</keyword>
<dbReference type="NCBIfam" id="TIGR00414">
    <property type="entry name" value="serS"/>
    <property type="match status" value="1"/>
</dbReference>
<evidence type="ECO:0000256" key="8">
    <source>
        <dbReference type="PIRSR" id="PIRSR001529-1"/>
    </source>
</evidence>
<name>A0A2M7X3L7_UNCKA</name>
<evidence type="ECO:0000256" key="1">
    <source>
        <dbReference type="ARBA" id="ARBA00012840"/>
    </source>
</evidence>
<dbReference type="SUPFAM" id="SSF46589">
    <property type="entry name" value="tRNA-binding arm"/>
    <property type="match status" value="1"/>
</dbReference>
<dbReference type="Gene3D" id="3.30.930.10">
    <property type="entry name" value="Bira Bifunctional Protein, Domain 2"/>
    <property type="match status" value="1"/>
</dbReference>
<keyword evidence="2 11" id="KW-0436">Ligase</keyword>
<dbReference type="InterPro" id="IPR042103">
    <property type="entry name" value="SerRS_1_N_sf"/>
</dbReference>
<dbReference type="PROSITE" id="PS50862">
    <property type="entry name" value="AA_TRNA_LIGASE_II"/>
    <property type="match status" value="1"/>
</dbReference>
<dbReference type="InterPro" id="IPR002317">
    <property type="entry name" value="Ser-tRNA-ligase_type_1"/>
</dbReference>
<dbReference type="InterPro" id="IPR010978">
    <property type="entry name" value="tRNA-bd_arm"/>
</dbReference>
<reference evidence="12" key="1">
    <citation type="submission" date="2017-09" db="EMBL/GenBank/DDBJ databases">
        <title>Depth-based differentiation of microbial function through sediment-hosted aquifers and enrichment of novel symbionts in the deep terrestrial subsurface.</title>
        <authorList>
            <person name="Probst A.J."/>
            <person name="Ladd B."/>
            <person name="Jarett J.K."/>
            <person name="Geller-Mcgrath D.E."/>
            <person name="Sieber C.M.K."/>
            <person name="Emerson J.B."/>
            <person name="Anantharaman K."/>
            <person name="Thomas B.C."/>
            <person name="Malmstrom R."/>
            <person name="Stieglmeier M."/>
            <person name="Klingl A."/>
            <person name="Woyke T."/>
            <person name="Ryan C.M."/>
            <person name="Banfield J.F."/>
        </authorList>
    </citation>
    <scope>NUCLEOTIDE SEQUENCE [LARGE SCALE GENOMIC DNA]</scope>
</reference>
<feature type="binding site" evidence="8">
    <location>
        <position position="404"/>
    </location>
    <ligand>
        <name>L-serine</name>
        <dbReference type="ChEBI" id="CHEBI:33384"/>
    </ligand>
</feature>
<comment type="caution">
    <text evidence="11">The sequence shown here is derived from an EMBL/GenBank/DDBJ whole genome shotgun (WGS) entry which is preliminary data.</text>
</comment>
<dbReference type="InterPro" id="IPR045864">
    <property type="entry name" value="aa-tRNA-synth_II/BPL/LPL"/>
</dbReference>
<keyword evidence="5" id="KW-0648">Protein biosynthesis</keyword>
<feature type="binding site" evidence="9">
    <location>
        <begin position="371"/>
        <end position="374"/>
    </location>
    <ligand>
        <name>ATP</name>
        <dbReference type="ChEBI" id="CHEBI:30616"/>
    </ligand>
</feature>
<evidence type="ECO:0000256" key="3">
    <source>
        <dbReference type="ARBA" id="ARBA00022741"/>
    </source>
</evidence>